<dbReference type="PANTHER" id="PTHR30269">
    <property type="entry name" value="TRANSMEMBRANE PROTEIN YFCA"/>
    <property type="match status" value="1"/>
</dbReference>
<evidence type="ECO:0000256" key="7">
    <source>
        <dbReference type="ARBA" id="ARBA00023136"/>
    </source>
</evidence>
<evidence type="ECO:0000256" key="5">
    <source>
        <dbReference type="ARBA" id="ARBA00022692"/>
    </source>
</evidence>
<protein>
    <recommendedName>
        <fullName evidence="8">Probable membrane transporter protein</fullName>
    </recommendedName>
</protein>
<dbReference type="InterPro" id="IPR002781">
    <property type="entry name" value="TM_pro_TauE-like"/>
</dbReference>
<comment type="subcellular location">
    <subcellularLocation>
        <location evidence="1 8">Cell membrane</location>
        <topology evidence="1 8">Multi-pass membrane protein</topology>
    </subcellularLocation>
</comment>
<keyword evidence="5 8" id="KW-0812">Transmembrane</keyword>
<evidence type="ECO:0000256" key="6">
    <source>
        <dbReference type="ARBA" id="ARBA00022989"/>
    </source>
</evidence>
<keyword evidence="10" id="KW-1185">Reference proteome</keyword>
<sequence>MGLALAVGALVQGTVGLGLGLVAAPVLTLLAPDLMPGLILFLTLLLPVITLAEGRSAVDVRGLLWALPPRIPGTVLGAWLVVQLDQATLGLAIGAMVLLAVLASAVALPLPLRRETLVAAGFVSGVTGTVSSIGGPPLALLYQRQPLEVIRQTLAVYFVAGALLSLGALGIGGELGWGQVGLAALLAPFVVGGFLLAPLLRRRVPPHRVRPAVLVVCGCSAVVLLVRSLLTW</sequence>
<dbReference type="Pfam" id="PF01925">
    <property type="entry name" value="TauE"/>
    <property type="match status" value="1"/>
</dbReference>
<dbReference type="AlphaFoldDB" id="A0A367YU47"/>
<comment type="similarity">
    <text evidence="2 8">Belongs to the 4-toluene sulfonate uptake permease (TSUP) (TC 2.A.102) family.</text>
</comment>
<keyword evidence="7 8" id="KW-0472">Membrane</keyword>
<keyword evidence="6 8" id="KW-1133">Transmembrane helix</keyword>
<evidence type="ECO:0000313" key="10">
    <source>
        <dbReference type="Proteomes" id="UP000252770"/>
    </source>
</evidence>
<feature type="transmembrane region" description="Helical" evidence="8">
    <location>
        <begin position="212"/>
        <end position="230"/>
    </location>
</feature>
<dbReference type="EMBL" id="QOUI01000011">
    <property type="protein sequence ID" value="RCK68501.1"/>
    <property type="molecule type" value="Genomic_DNA"/>
</dbReference>
<accession>A0A367YU47</accession>
<evidence type="ECO:0000256" key="3">
    <source>
        <dbReference type="ARBA" id="ARBA00022448"/>
    </source>
</evidence>
<gene>
    <name evidence="9" type="ORF">DT076_16040</name>
</gene>
<dbReference type="Proteomes" id="UP000252770">
    <property type="component" value="Unassembled WGS sequence"/>
</dbReference>
<dbReference type="GO" id="GO:0005886">
    <property type="term" value="C:plasma membrane"/>
    <property type="evidence" value="ECO:0007669"/>
    <property type="project" value="UniProtKB-SubCell"/>
</dbReference>
<evidence type="ECO:0000256" key="8">
    <source>
        <dbReference type="RuleBase" id="RU363041"/>
    </source>
</evidence>
<feature type="transmembrane region" description="Helical" evidence="8">
    <location>
        <begin position="34"/>
        <end position="52"/>
    </location>
</feature>
<dbReference type="PANTHER" id="PTHR30269:SF37">
    <property type="entry name" value="MEMBRANE TRANSPORTER PROTEIN"/>
    <property type="match status" value="1"/>
</dbReference>
<feature type="transmembrane region" description="Helical" evidence="8">
    <location>
        <begin position="116"/>
        <end position="142"/>
    </location>
</feature>
<evidence type="ECO:0000256" key="1">
    <source>
        <dbReference type="ARBA" id="ARBA00004651"/>
    </source>
</evidence>
<reference evidence="9 10" key="1">
    <citation type="submission" date="2018-07" db="EMBL/GenBank/DDBJ databases">
        <title>Desertimonas flava gen. nov. sp. nov.</title>
        <authorList>
            <person name="Liu S."/>
        </authorList>
    </citation>
    <scope>NUCLEOTIDE SEQUENCE [LARGE SCALE GENOMIC DNA]</scope>
    <source>
        <strain evidence="9 10">16Sb5-5</strain>
    </source>
</reference>
<evidence type="ECO:0000256" key="2">
    <source>
        <dbReference type="ARBA" id="ARBA00009142"/>
    </source>
</evidence>
<organism evidence="9 10">
    <name type="scientific">Desertihabitans brevis</name>
    <dbReference type="NCBI Taxonomy" id="2268447"/>
    <lineage>
        <taxon>Bacteria</taxon>
        <taxon>Bacillati</taxon>
        <taxon>Actinomycetota</taxon>
        <taxon>Actinomycetes</taxon>
        <taxon>Propionibacteriales</taxon>
        <taxon>Propionibacteriaceae</taxon>
        <taxon>Desertihabitans</taxon>
    </lineage>
</organism>
<feature type="transmembrane region" description="Helical" evidence="8">
    <location>
        <begin position="89"/>
        <end position="110"/>
    </location>
</feature>
<comment type="caution">
    <text evidence="9">The sequence shown here is derived from an EMBL/GenBank/DDBJ whole genome shotgun (WGS) entry which is preliminary data.</text>
</comment>
<dbReference type="InterPro" id="IPR052017">
    <property type="entry name" value="TSUP"/>
</dbReference>
<evidence type="ECO:0000313" key="9">
    <source>
        <dbReference type="EMBL" id="RCK68501.1"/>
    </source>
</evidence>
<name>A0A367YU47_9ACTN</name>
<proteinExistence type="inferred from homology"/>
<feature type="transmembrane region" description="Helical" evidence="8">
    <location>
        <begin position="177"/>
        <end position="200"/>
    </location>
</feature>
<keyword evidence="4 8" id="KW-1003">Cell membrane</keyword>
<feature type="transmembrane region" description="Helical" evidence="8">
    <location>
        <begin position="154"/>
        <end position="171"/>
    </location>
</feature>
<evidence type="ECO:0000256" key="4">
    <source>
        <dbReference type="ARBA" id="ARBA00022475"/>
    </source>
</evidence>
<keyword evidence="3" id="KW-0813">Transport</keyword>